<dbReference type="EMBL" id="HBIO01004481">
    <property type="protein sequence ID" value="CAE0458227.1"/>
    <property type="molecule type" value="Transcribed_RNA"/>
</dbReference>
<dbReference type="GO" id="GO:0046872">
    <property type="term" value="F:metal ion binding"/>
    <property type="evidence" value="ECO:0007669"/>
    <property type="project" value="UniProtKB-KW"/>
</dbReference>
<name>A0A7S3PWX6_9STRA</name>
<dbReference type="GO" id="GO:0003735">
    <property type="term" value="F:structural constituent of ribosome"/>
    <property type="evidence" value="ECO:0007669"/>
    <property type="project" value="TreeGrafter"/>
</dbReference>
<feature type="compositionally biased region" description="Acidic residues" evidence="8">
    <location>
        <begin position="431"/>
        <end position="455"/>
    </location>
</feature>
<protein>
    <submittedName>
        <fullName evidence="9">Uncharacterized protein</fullName>
    </submittedName>
</protein>
<evidence type="ECO:0000256" key="8">
    <source>
        <dbReference type="SAM" id="MobiDB-lite"/>
    </source>
</evidence>
<dbReference type="GO" id="GO:0051536">
    <property type="term" value="F:iron-sulfur cluster binding"/>
    <property type="evidence" value="ECO:0007669"/>
    <property type="project" value="UniProtKB-KW"/>
</dbReference>
<dbReference type="InterPro" id="IPR015324">
    <property type="entry name" value="Ribosomal_Rsm22-like"/>
</dbReference>
<keyword evidence="2" id="KW-0479">Metal-binding</keyword>
<keyword evidence="3" id="KW-0809">Transit peptide</keyword>
<keyword evidence="4" id="KW-0408">Iron</keyword>
<proteinExistence type="predicted"/>
<organism evidence="9">
    <name type="scientific">Chaetoceros debilis</name>
    <dbReference type="NCBI Taxonomy" id="122233"/>
    <lineage>
        <taxon>Eukaryota</taxon>
        <taxon>Sar</taxon>
        <taxon>Stramenopiles</taxon>
        <taxon>Ochrophyta</taxon>
        <taxon>Bacillariophyta</taxon>
        <taxon>Coscinodiscophyceae</taxon>
        <taxon>Chaetocerotophycidae</taxon>
        <taxon>Chaetocerotales</taxon>
        <taxon>Chaetocerotaceae</taxon>
        <taxon>Chaetoceros</taxon>
    </lineage>
</organism>
<keyword evidence="6" id="KW-0496">Mitochondrion</keyword>
<evidence type="ECO:0000256" key="1">
    <source>
        <dbReference type="ARBA" id="ARBA00004173"/>
    </source>
</evidence>
<evidence type="ECO:0000256" key="2">
    <source>
        <dbReference type="ARBA" id="ARBA00022723"/>
    </source>
</evidence>
<dbReference type="Gene3D" id="3.40.50.150">
    <property type="entry name" value="Vaccinia Virus protein VP39"/>
    <property type="match status" value="1"/>
</dbReference>
<dbReference type="GO" id="GO:0008168">
    <property type="term" value="F:methyltransferase activity"/>
    <property type="evidence" value="ECO:0007669"/>
    <property type="project" value="InterPro"/>
</dbReference>
<evidence type="ECO:0000256" key="5">
    <source>
        <dbReference type="ARBA" id="ARBA00023014"/>
    </source>
</evidence>
<evidence type="ECO:0000313" key="9">
    <source>
        <dbReference type="EMBL" id="CAE0458227.1"/>
    </source>
</evidence>
<accession>A0A7S3PWX6</accession>
<evidence type="ECO:0000256" key="7">
    <source>
        <dbReference type="ARBA" id="ARBA00045681"/>
    </source>
</evidence>
<gene>
    <name evidence="9" type="ORF">CDEB00056_LOCUS3068</name>
</gene>
<keyword evidence="5" id="KW-0411">Iron-sulfur</keyword>
<evidence type="ECO:0000256" key="3">
    <source>
        <dbReference type="ARBA" id="ARBA00022946"/>
    </source>
</evidence>
<dbReference type="SUPFAM" id="SSF53335">
    <property type="entry name" value="S-adenosyl-L-methionine-dependent methyltransferases"/>
    <property type="match status" value="1"/>
</dbReference>
<reference evidence="9" key="1">
    <citation type="submission" date="2021-01" db="EMBL/GenBank/DDBJ databases">
        <authorList>
            <person name="Corre E."/>
            <person name="Pelletier E."/>
            <person name="Niang G."/>
            <person name="Scheremetjew M."/>
            <person name="Finn R."/>
            <person name="Kale V."/>
            <person name="Holt S."/>
            <person name="Cochrane G."/>
            <person name="Meng A."/>
            <person name="Brown T."/>
            <person name="Cohen L."/>
        </authorList>
    </citation>
    <scope>NUCLEOTIDE SEQUENCE</scope>
    <source>
        <strain evidence="9">MM31A-1</strain>
    </source>
</reference>
<dbReference type="PANTHER" id="PTHR13184:SF5">
    <property type="entry name" value="METHYLTRANSFERASE-LIKE PROTEIN 17, MITOCHONDRIAL"/>
    <property type="match status" value="1"/>
</dbReference>
<comment type="function">
    <text evidence="7">Mitochondrial ribosome (mitoribosome) assembly factor. Binds at the interface of the head and body domains of the mitochondrial small ribosomal subunit (mt-SSU), occluding the mRNA channel and preventing compaction of the head domain towards the body. Probable inactive methyltransferase: retains the characteristic folding and ability to bind S-adenosyl-L-methionine, but it probably lost its methyltransferase activity.</text>
</comment>
<dbReference type="Pfam" id="PF09243">
    <property type="entry name" value="Rsm22"/>
    <property type="match status" value="1"/>
</dbReference>
<sequence>MRSIPTSLIRSQSCYCSRNASRAGGWRCLSSNQTEKNEGYAISKKQRKALRLVNETESEQETLDQTERDFLLNETLIDFKESSRLQDIQIQQEKPQPWHTLLLYPSRALWRSSPNPPPKYIISSQSNIIKKSERSNKQLTRTYQRIIATHKGIGERRESERRRLVNGIRDGANSSLAAKEQKGTERKSKPVFYKPEQSVCSLKFRLVPNYSITKRILAETHSLLGIDTFQPKKILDVGMGAGSASAAALDYFHSNNRGGENKIDWIHGIDPSQSMRDAADLVLNGVLEGQKYEGGGRKRTRLTYGESIVSSNSSNDTSAGGSFDLALCAYTLNEIPNVASSLAMTAIIWEKLAPGGVAIFIEPGTPDGFNSLRSVRSMLLDCCPPKSDENEIGDETCHVIAPCTHNGSCPMVRHQRNFLKYRKDEAKKKDEEEEDEDDDIDDDKDELDEDEWDIDTDEEIDLNAVSFDGKKLDSTTKKKSKHGTIDASETDAFDSAFCSFVHAFGGRKHGEKFAYLVVQKRLHGDDINESAEISTNPFHETNVVDLLKKSIAAEKLQSKTWKNDTTNGKSNEDGAIHLEAAVNVEDQFLDSNTDLLGLELVRGNSRSSWGRLMRAPIKKKGHVIVDYCAVTTDEDGKDVGRIVRSKVTKGRSARAAPGMYSSSRKARWGGFWPDITDDKVENEDIIELEEEI</sequence>
<dbReference type="GO" id="GO:0006412">
    <property type="term" value="P:translation"/>
    <property type="evidence" value="ECO:0007669"/>
    <property type="project" value="InterPro"/>
</dbReference>
<dbReference type="InterPro" id="IPR052571">
    <property type="entry name" value="Mt_RNA_Methyltransferase"/>
</dbReference>
<evidence type="ECO:0000256" key="4">
    <source>
        <dbReference type="ARBA" id="ARBA00023004"/>
    </source>
</evidence>
<feature type="region of interest" description="Disordered" evidence="8">
    <location>
        <begin position="425"/>
        <end position="455"/>
    </location>
</feature>
<comment type="subcellular location">
    <subcellularLocation>
        <location evidence="1">Mitochondrion</location>
    </subcellularLocation>
</comment>
<dbReference type="InterPro" id="IPR029063">
    <property type="entry name" value="SAM-dependent_MTases_sf"/>
</dbReference>
<dbReference type="AlphaFoldDB" id="A0A7S3PWX6"/>
<evidence type="ECO:0000256" key="6">
    <source>
        <dbReference type="ARBA" id="ARBA00023128"/>
    </source>
</evidence>
<dbReference type="PANTHER" id="PTHR13184">
    <property type="entry name" value="37S RIBOSOMAL PROTEIN S22"/>
    <property type="match status" value="1"/>
</dbReference>
<dbReference type="GO" id="GO:0005763">
    <property type="term" value="C:mitochondrial small ribosomal subunit"/>
    <property type="evidence" value="ECO:0007669"/>
    <property type="project" value="TreeGrafter"/>
</dbReference>